<dbReference type="InterPro" id="IPR029000">
    <property type="entry name" value="Cyclophilin-like_dom_sf"/>
</dbReference>
<evidence type="ECO:0000313" key="7">
    <source>
        <dbReference type="Proteomes" id="UP000307702"/>
    </source>
</evidence>
<dbReference type="EMBL" id="SZVP01000008">
    <property type="protein sequence ID" value="TMM45135.1"/>
    <property type="molecule type" value="Genomic_DNA"/>
</dbReference>
<gene>
    <name evidence="6" type="ORF">FCS21_09960</name>
</gene>
<evidence type="ECO:0000256" key="3">
    <source>
        <dbReference type="ARBA" id="ARBA00023235"/>
    </source>
</evidence>
<dbReference type="Proteomes" id="UP000307702">
    <property type="component" value="Unassembled WGS sequence"/>
</dbReference>
<comment type="caution">
    <text evidence="6">The sequence shown here is derived from an EMBL/GenBank/DDBJ whole genome shotgun (WGS) entry which is preliminary data.</text>
</comment>
<keyword evidence="7" id="KW-1185">Reference proteome</keyword>
<feature type="signal peptide" evidence="4">
    <location>
        <begin position="1"/>
        <end position="19"/>
    </location>
</feature>
<organism evidence="6 7">
    <name type="scientific">Colwellia ponticola</name>
    <dbReference type="NCBI Taxonomy" id="2304625"/>
    <lineage>
        <taxon>Bacteria</taxon>
        <taxon>Pseudomonadati</taxon>
        <taxon>Pseudomonadota</taxon>
        <taxon>Gammaproteobacteria</taxon>
        <taxon>Alteromonadales</taxon>
        <taxon>Colwelliaceae</taxon>
        <taxon>Colwellia</taxon>
    </lineage>
</organism>
<comment type="similarity">
    <text evidence="1 4">Belongs to the cyclophilin-type PPIase family.</text>
</comment>
<accession>A0A8H2JP97</accession>
<dbReference type="RefSeq" id="WP_138623018.1">
    <property type="nucleotide sequence ID" value="NZ_SZVP01000008.1"/>
</dbReference>
<proteinExistence type="inferred from homology"/>
<sequence>MLQFLIASTLLITSCFSHAVDPTNIYPKVKLVTSMGVIVIELDRVKAPITVNNFLEYVVKGEYNNTIFHRIIEGFIVQGGGYDAEFSAKKAAKNIINESGNGLQNEWGTIAMAKENRPHTANRQFFFNLADNTTLNPGRSWGYAVFGTIVEGEEVLATIAKVPTEYNEKMAWNDVPIKPVMLIQATLLPASY</sequence>
<comment type="function">
    <text evidence="4">PPIases accelerate the folding of proteins. It catalyzes the cis-trans isomerization of proline imidic peptide bonds in oligopeptides.</text>
</comment>
<keyword evidence="3 4" id="KW-0413">Isomerase</keyword>
<keyword evidence="4" id="KW-0732">Signal</keyword>
<comment type="catalytic activity">
    <reaction evidence="4">
        <text>[protein]-peptidylproline (omega=180) = [protein]-peptidylproline (omega=0)</text>
        <dbReference type="Rhea" id="RHEA:16237"/>
        <dbReference type="Rhea" id="RHEA-COMP:10747"/>
        <dbReference type="Rhea" id="RHEA-COMP:10748"/>
        <dbReference type="ChEBI" id="CHEBI:83833"/>
        <dbReference type="ChEBI" id="CHEBI:83834"/>
        <dbReference type="EC" id="5.2.1.8"/>
    </reaction>
</comment>
<evidence type="ECO:0000259" key="5">
    <source>
        <dbReference type="PROSITE" id="PS50072"/>
    </source>
</evidence>
<evidence type="ECO:0000256" key="4">
    <source>
        <dbReference type="RuleBase" id="RU363019"/>
    </source>
</evidence>
<feature type="domain" description="PPIase cyclophilin-type" evidence="5">
    <location>
        <begin position="33"/>
        <end position="187"/>
    </location>
</feature>
<reference evidence="6 7" key="1">
    <citation type="submission" date="2019-05" db="EMBL/GenBank/DDBJ databases">
        <title>Colwellia ponticola sp. nov., isolated from seawater.</title>
        <authorList>
            <person name="Yoon J.-H."/>
        </authorList>
    </citation>
    <scope>NUCLEOTIDE SEQUENCE [LARGE SCALE GENOMIC DNA]</scope>
    <source>
        <strain evidence="6 7">OISW-25</strain>
    </source>
</reference>
<dbReference type="InterPro" id="IPR002130">
    <property type="entry name" value="Cyclophilin-type_PPIase_dom"/>
</dbReference>
<dbReference type="PROSITE" id="PS00170">
    <property type="entry name" value="CSA_PPIASE_1"/>
    <property type="match status" value="1"/>
</dbReference>
<protein>
    <recommendedName>
        <fullName evidence="4">Peptidyl-prolyl cis-trans isomerase</fullName>
        <shortName evidence="4">PPIase</shortName>
        <ecNumber evidence="4">5.2.1.8</ecNumber>
    </recommendedName>
</protein>
<dbReference type="GO" id="GO:0003755">
    <property type="term" value="F:peptidyl-prolyl cis-trans isomerase activity"/>
    <property type="evidence" value="ECO:0007669"/>
    <property type="project" value="UniProtKB-UniRule"/>
</dbReference>
<dbReference type="Gene3D" id="2.40.100.10">
    <property type="entry name" value="Cyclophilin-like"/>
    <property type="match status" value="1"/>
</dbReference>
<dbReference type="AlphaFoldDB" id="A0A8H2JP97"/>
<evidence type="ECO:0000256" key="2">
    <source>
        <dbReference type="ARBA" id="ARBA00023110"/>
    </source>
</evidence>
<dbReference type="PANTHER" id="PTHR43246">
    <property type="entry name" value="PEPTIDYL-PROLYL CIS-TRANS ISOMERASE CYP38, CHLOROPLASTIC"/>
    <property type="match status" value="1"/>
</dbReference>
<dbReference type="InterPro" id="IPR044665">
    <property type="entry name" value="E_coli_cyclophilin_A-like"/>
</dbReference>
<evidence type="ECO:0000256" key="1">
    <source>
        <dbReference type="ARBA" id="ARBA00007365"/>
    </source>
</evidence>
<name>A0A8H2JP97_9GAMM</name>
<dbReference type="PROSITE" id="PS50072">
    <property type="entry name" value="CSA_PPIASE_2"/>
    <property type="match status" value="1"/>
</dbReference>
<dbReference type="Pfam" id="PF00160">
    <property type="entry name" value="Pro_isomerase"/>
    <property type="match status" value="1"/>
</dbReference>
<dbReference type="InterPro" id="IPR020892">
    <property type="entry name" value="Cyclophilin-type_PPIase_CS"/>
</dbReference>
<dbReference type="PRINTS" id="PR00153">
    <property type="entry name" value="CSAPPISMRASE"/>
</dbReference>
<dbReference type="OrthoDB" id="9807797at2"/>
<dbReference type="EC" id="5.2.1.8" evidence="4"/>
<dbReference type="GO" id="GO:0006457">
    <property type="term" value="P:protein folding"/>
    <property type="evidence" value="ECO:0007669"/>
    <property type="project" value="InterPro"/>
</dbReference>
<feature type="chain" id="PRO_5034802582" description="Peptidyl-prolyl cis-trans isomerase" evidence="4">
    <location>
        <begin position="20"/>
        <end position="192"/>
    </location>
</feature>
<evidence type="ECO:0000313" key="6">
    <source>
        <dbReference type="EMBL" id="TMM45135.1"/>
    </source>
</evidence>
<dbReference type="SUPFAM" id="SSF50891">
    <property type="entry name" value="Cyclophilin-like"/>
    <property type="match status" value="1"/>
</dbReference>
<keyword evidence="2 4" id="KW-0697">Rotamase</keyword>